<evidence type="ECO:0000256" key="1">
    <source>
        <dbReference type="SAM" id="Phobius"/>
    </source>
</evidence>
<keyword evidence="1" id="KW-1133">Transmembrane helix</keyword>
<keyword evidence="1" id="KW-0472">Membrane</keyword>
<reference evidence="2 3" key="1">
    <citation type="journal article" date="2018" name="Nat. Biotechnol.">
        <title>A standardized bacterial taxonomy based on genome phylogeny substantially revises the tree of life.</title>
        <authorList>
            <person name="Parks D.H."/>
            <person name="Chuvochina M."/>
            <person name="Waite D.W."/>
            <person name="Rinke C."/>
            <person name="Skarshewski A."/>
            <person name="Chaumeil P.A."/>
            <person name="Hugenholtz P."/>
        </authorList>
    </citation>
    <scope>NUCLEOTIDE SEQUENCE [LARGE SCALE GENOMIC DNA]</scope>
    <source>
        <strain evidence="2">UBA11978</strain>
    </source>
</reference>
<protein>
    <recommendedName>
        <fullName evidence="4">Holin</fullName>
    </recommendedName>
</protein>
<dbReference type="Proteomes" id="UP000263517">
    <property type="component" value="Unassembled WGS sequence"/>
</dbReference>
<feature type="transmembrane region" description="Helical" evidence="1">
    <location>
        <begin position="12"/>
        <end position="31"/>
    </location>
</feature>
<dbReference type="EMBL" id="DNAN01000066">
    <property type="protein sequence ID" value="HAW74476.1"/>
    <property type="molecule type" value="Genomic_DNA"/>
</dbReference>
<accession>A0A350NZK9</accession>
<comment type="caution">
    <text evidence="2">The sequence shown here is derived from an EMBL/GenBank/DDBJ whole genome shotgun (WGS) entry which is preliminary data.</text>
</comment>
<sequence>MAKGSQNSLKDEWLVGLFSIPLILSFCGEWGRTIVAEGFAALEMMPDWYQYTLGVIVAASFGVRSATKFFGKK</sequence>
<proteinExistence type="predicted"/>
<feature type="transmembrane region" description="Helical" evidence="1">
    <location>
        <begin position="51"/>
        <end position="71"/>
    </location>
</feature>
<gene>
    <name evidence="2" type="ORF">DCW74_01935</name>
</gene>
<organism evidence="2 3">
    <name type="scientific">Alteromonas australica</name>
    <dbReference type="NCBI Taxonomy" id="589873"/>
    <lineage>
        <taxon>Bacteria</taxon>
        <taxon>Pseudomonadati</taxon>
        <taxon>Pseudomonadota</taxon>
        <taxon>Gammaproteobacteria</taxon>
        <taxon>Alteromonadales</taxon>
        <taxon>Alteromonadaceae</taxon>
        <taxon>Alteromonas/Salinimonas group</taxon>
        <taxon>Alteromonas</taxon>
    </lineage>
</organism>
<evidence type="ECO:0000313" key="2">
    <source>
        <dbReference type="EMBL" id="HAW74476.1"/>
    </source>
</evidence>
<evidence type="ECO:0008006" key="4">
    <source>
        <dbReference type="Google" id="ProtNLM"/>
    </source>
</evidence>
<keyword evidence="1" id="KW-0812">Transmembrane</keyword>
<evidence type="ECO:0000313" key="3">
    <source>
        <dbReference type="Proteomes" id="UP000263517"/>
    </source>
</evidence>
<dbReference type="AlphaFoldDB" id="A0A350NZK9"/>
<name>A0A350NZK9_9ALTE</name>